<evidence type="ECO:0000313" key="2">
    <source>
        <dbReference type="EMBL" id="APZ82603.1"/>
    </source>
</evidence>
<sequence length="175" mass="19669">MVKKSKQNSVTRAMARGAGARGTSAVPNSGREAYDKARKSTKGHYRVEFTQVYENMTEKDVELRKVYGVDLVAGNLGVPVDMVTLQTKKKTEQTLTALDEVFYVKVGQDVCGKLSIRTQRLWKGSILIFVFQLKKTALKPPQKAFSRKRGYKKRTASQKSQASRDSYNKRRGGTK</sequence>
<evidence type="ECO:0000313" key="3">
    <source>
        <dbReference type="Proteomes" id="UP000221795"/>
    </source>
</evidence>
<dbReference type="Proteomes" id="UP000221795">
    <property type="component" value="Segment"/>
</dbReference>
<protein>
    <submittedName>
        <fullName evidence="2">Uncharacterized protein</fullName>
    </submittedName>
</protein>
<feature type="compositionally biased region" description="Low complexity" evidence="1">
    <location>
        <begin position="12"/>
        <end position="22"/>
    </location>
</feature>
<dbReference type="EMBL" id="KY368640">
    <property type="protein sequence ID" value="APZ82603.1"/>
    <property type="molecule type" value="Genomic_DNA"/>
</dbReference>
<feature type="compositionally biased region" description="Basic residues" evidence="1">
    <location>
        <begin position="145"/>
        <end position="156"/>
    </location>
</feature>
<name>A0A217ER84_BPGO3</name>
<reference evidence="2" key="1">
    <citation type="journal article" date="2017" name="Viruses">
        <title>Characterization of Bacillus subtilis Viruses vB_BsuM-Goe2 and vB_BsuM-Goe3.</title>
        <authorList>
            <person name="Willms I.M."/>
            <person name="Hoppert M."/>
            <person name="Hertel R."/>
        </authorList>
    </citation>
    <scope>NUCLEOTIDE SEQUENCE [LARGE SCALE GENOMIC DNA]</scope>
</reference>
<organismHost>
    <name type="scientific">Bacillus subtilis</name>
    <dbReference type="NCBI Taxonomy" id="1423"/>
</organismHost>
<proteinExistence type="predicted"/>
<evidence type="ECO:0000256" key="1">
    <source>
        <dbReference type="SAM" id="MobiDB-lite"/>
    </source>
</evidence>
<feature type="region of interest" description="Disordered" evidence="1">
    <location>
        <begin position="140"/>
        <end position="175"/>
    </location>
</feature>
<accession>A0A217ER84</accession>
<keyword evidence="3" id="KW-1185">Reference proteome</keyword>
<organism evidence="2 3">
    <name type="scientific">Bacillus phage vB_BsuM-Goe3</name>
    <dbReference type="NCBI Taxonomy" id="1933063"/>
    <lineage>
        <taxon>Viruses</taxon>
        <taxon>Duplodnaviria</taxon>
        <taxon>Heunggongvirae</taxon>
        <taxon>Uroviricota</taxon>
        <taxon>Caudoviricetes</taxon>
        <taxon>Herelleviridae</taxon>
        <taxon>Bastillevirinae</taxon>
        <taxon>Grisebachstrassevirus</taxon>
        <taxon>Grisebachstrassevirus goe3</taxon>
    </lineage>
</organism>
<gene>
    <name evidence="2" type="ORF">Goe3_c14200</name>
</gene>
<feature type="region of interest" description="Disordered" evidence="1">
    <location>
        <begin position="1"/>
        <end position="37"/>
    </location>
</feature>